<dbReference type="InterPro" id="IPR036291">
    <property type="entry name" value="NAD(P)-bd_dom_sf"/>
</dbReference>
<dbReference type="SUPFAM" id="SSF51735">
    <property type="entry name" value="NAD(P)-binding Rossmann-fold domains"/>
    <property type="match status" value="1"/>
</dbReference>
<evidence type="ECO:0000256" key="1">
    <source>
        <dbReference type="ARBA" id="ARBA00006484"/>
    </source>
</evidence>
<organism evidence="3 4">
    <name type="scientific">SAR86 cluster bacterium</name>
    <dbReference type="NCBI Taxonomy" id="2030880"/>
    <lineage>
        <taxon>Bacteria</taxon>
        <taxon>Pseudomonadati</taxon>
        <taxon>Pseudomonadota</taxon>
        <taxon>Gammaproteobacteria</taxon>
        <taxon>SAR86 cluster</taxon>
    </lineage>
</organism>
<accession>A0A973AAE5</accession>
<dbReference type="InterPro" id="IPR051122">
    <property type="entry name" value="SDR_DHRS6-like"/>
</dbReference>
<dbReference type="AlphaFoldDB" id="A0A973AAE5"/>
<keyword evidence="2" id="KW-0560">Oxidoreductase</keyword>
<comment type="similarity">
    <text evidence="1">Belongs to the short-chain dehydrogenases/reductases (SDR) family.</text>
</comment>
<evidence type="ECO:0000313" key="4">
    <source>
        <dbReference type="Proteomes" id="UP000754644"/>
    </source>
</evidence>
<dbReference type="PRINTS" id="PR00081">
    <property type="entry name" value="GDHRDH"/>
</dbReference>
<evidence type="ECO:0000313" key="3">
    <source>
        <dbReference type="EMBL" id="NQV66422.1"/>
    </source>
</evidence>
<comment type="caution">
    <text evidence="3">The sequence shown here is derived from an EMBL/GenBank/DDBJ whole genome shotgun (WGS) entry which is preliminary data.</text>
</comment>
<dbReference type="GO" id="GO:0016491">
    <property type="term" value="F:oxidoreductase activity"/>
    <property type="evidence" value="ECO:0007669"/>
    <property type="project" value="UniProtKB-KW"/>
</dbReference>
<dbReference type="PANTHER" id="PTHR43477:SF1">
    <property type="entry name" value="DIHYDROANTICAPSIN 7-DEHYDROGENASE"/>
    <property type="match status" value="1"/>
</dbReference>
<dbReference type="Pfam" id="PF13561">
    <property type="entry name" value="adh_short_C2"/>
    <property type="match status" value="1"/>
</dbReference>
<reference evidence="3" key="1">
    <citation type="submission" date="2020-05" db="EMBL/GenBank/DDBJ databases">
        <title>Sulfur intermediates as new biogeochemical hubs in an aquatic model microbial ecosystem.</title>
        <authorList>
            <person name="Vigneron A."/>
        </authorList>
    </citation>
    <scope>NUCLEOTIDE SEQUENCE</scope>
    <source>
        <strain evidence="3">Bin.250</strain>
    </source>
</reference>
<proteinExistence type="inferred from homology"/>
<protein>
    <submittedName>
        <fullName evidence="3">SDR family oxidoreductase</fullName>
    </submittedName>
</protein>
<dbReference type="Proteomes" id="UP000754644">
    <property type="component" value="Unassembled WGS sequence"/>
</dbReference>
<name>A0A973AAE5_9GAMM</name>
<sequence>MSKLHQHHVVIVGGTSGIGLATAVLARDAGATVWAVGRSAERVAAAAAANPGIQFETLDTHDRAGLQALFSKIGTINHVVAAATGANRTMAPFLDQTQEQFREAFDKFWGYCNVIRESAPFLAADASITLVSGSPARKCNPGMSSISCVGSAVEALTRALAVEMAPTRINVVAPGLISTGMFDRLGDQRDSALAQMTQNLPINRPGQPEEVASAILLTLTNGYMTGSTLDVDGGTLLP</sequence>
<dbReference type="Gene3D" id="3.40.50.720">
    <property type="entry name" value="NAD(P)-binding Rossmann-like Domain"/>
    <property type="match status" value="1"/>
</dbReference>
<dbReference type="EMBL" id="JABMOJ010000518">
    <property type="protein sequence ID" value="NQV66422.1"/>
    <property type="molecule type" value="Genomic_DNA"/>
</dbReference>
<gene>
    <name evidence="3" type="ORF">HQ497_13760</name>
</gene>
<dbReference type="PANTHER" id="PTHR43477">
    <property type="entry name" value="DIHYDROANTICAPSIN 7-DEHYDROGENASE"/>
    <property type="match status" value="1"/>
</dbReference>
<dbReference type="InterPro" id="IPR002347">
    <property type="entry name" value="SDR_fam"/>
</dbReference>
<evidence type="ECO:0000256" key="2">
    <source>
        <dbReference type="ARBA" id="ARBA00023002"/>
    </source>
</evidence>